<proteinExistence type="inferred from homology"/>
<evidence type="ECO:0000313" key="8">
    <source>
        <dbReference type="Proteomes" id="UP000800200"/>
    </source>
</evidence>
<dbReference type="SMART" id="SM00195">
    <property type="entry name" value="DSPc"/>
    <property type="match status" value="1"/>
</dbReference>
<evidence type="ECO:0000259" key="6">
    <source>
        <dbReference type="PROSITE" id="PS50056"/>
    </source>
</evidence>
<dbReference type="GO" id="GO:0017017">
    <property type="term" value="F:MAP kinase tyrosine/serine/threonine phosphatase activity"/>
    <property type="evidence" value="ECO:0007669"/>
    <property type="project" value="TreeGrafter"/>
</dbReference>
<evidence type="ECO:0000256" key="4">
    <source>
        <dbReference type="ARBA" id="ARBA00022912"/>
    </source>
</evidence>
<protein>
    <recommendedName>
        <fullName evidence="2">protein-tyrosine-phosphatase</fullName>
        <ecNumber evidence="2">3.1.3.48</ecNumber>
    </recommendedName>
</protein>
<dbReference type="PROSITE" id="PS50056">
    <property type="entry name" value="TYR_PHOSPHATASE_2"/>
    <property type="match status" value="1"/>
</dbReference>
<dbReference type="InterPro" id="IPR000340">
    <property type="entry name" value="Dual-sp_phosphatase_cat-dom"/>
</dbReference>
<dbReference type="InterPro" id="IPR020422">
    <property type="entry name" value="TYR_PHOSPHATASE_DUAL_dom"/>
</dbReference>
<evidence type="ECO:0000259" key="5">
    <source>
        <dbReference type="PROSITE" id="PS50054"/>
    </source>
</evidence>
<feature type="domain" description="Tyrosine specific protein phosphatases" evidence="6">
    <location>
        <begin position="99"/>
        <end position="138"/>
    </location>
</feature>
<dbReference type="Pfam" id="PF00782">
    <property type="entry name" value="DSPc"/>
    <property type="match status" value="1"/>
</dbReference>
<dbReference type="PROSITE" id="PS00383">
    <property type="entry name" value="TYR_PHOSPHATASE_1"/>
    <property type="match status" value="1"/>
</dbReference>
<gene>
    <name evidence="7" type="ORF">K469DRAFT_633264</name>
</gene>
<sequence>MESLRDSSISQVKDIPGLYISDRFAARSRSLLASLNVGYVLSVTRIEDVPKFAEDRVAVKHIDIDDDPMEDILCHLDDACDWIDAALHSSTLASEVAGVVVHCTQGISRSSSFIIAYLMRTLTLSYDTALSLARESRPLVTPNPGFERQLRIWEECQYEVYIREPATLSTPYSPLVEKPAYKVWKQQRDNLFCQRIEEVNKIRDINDGKHGGPV</sequence>
<dbReference type="PROSITE" id="PS50054">
    <property type="entry name" value="TYR_PHOSPHATASE_DUAL"/>
    <property type="match status" value="1"/>
</dbReference>
<keyword evidence="8" id="KW-1185">Reference proteome</keyword>
<dbReference type="EC" id="3.1.3.48" evidence="2"/>
<evidence type="ECO:0000256" key="2">
    <source>
        <dbReference type="ARBA" id="ARBA00013064"/>
    </source>
</evidence>
<dbReference type="SUPFAM" id="SSF52799">
    <property type="entry name" value="(Phosphotyrosine protein) phosphatases II"/>
    <property type="match status" value="1"/>
</dbReference>
<name>A0A6A6E212_9PEZI</name>
<dbReference type="CDD" id="cd14498">
    <property type="entry name" value="DSP"/>
    <property type="match status" value="1"/>
</dbReference>
<dbReference type="EMBL" id="ML994637">
    <property type="protein sequence ID" value="KAF2184528.1"/>
    <property type="molecule type" value="Genomic_DNA"/>
</dbReference>
<organism evidence="7 8">
    <name type="scientific">Zopfia rhizophila CBS 207.26</name>
    <dbReference type="NCBI Taxonomy" id="1314779"/>
    <lineage>
        <taxon>Eukaryota</taxon>
        <taxon>Fungi</taxon>
        <taxon>Dikarya</taxon>
        <taxon>Ascomycota</taxon>
        <taxon>Pezizomycotina</taxon>
        <taxon>Dothideomycetes</taxon>
        <taxon>Dothideomycetes incertae sedis</taxon>
        <taxon>Zopfiaceae</taxon>
        <taxon>Zopfia</taxon>
    </lineage>
</organism>
<dbReference type="GO" id="GO:0043409">
    <property type="term" value="P:negative regulation of MAPK cascade"/>
    <property type="evidence" value="ECO:0007669"/>
    <property type="project" value="TreeGrafter"/>
</dbReference>
<dbReference type="PANTHER" id="PTHR10159">
    <property type="entry name" value="DUAL SPECIFICITY PROTEIN PHOSPHATASE"/>
    <property type="match status" value="1"/>
</dbReference>
<evidence type="ECO:0000313" key="7">
    <source>
        <dbReference type="EMBL" id="KAF2184528.1"/>
    </source>
</evidence>
<dbReference type="GO" id="GO:0005737">
    <property type="term" value="C:cytoplasm"/>
    <property type="evidence" value="ECO:0007669"/>
    <property type="project" value="TreeGrafter"/>
</dbReference>
<dbReference type="InterPro" id="IPR000387">
    <property type="entry name" value="Tyr_Pase_dom"/>
</dbReference>
<feature type="domain" description="Tyrosine-protein phosphatase" evidence="5">
    <location>
        <begin position="8"/>
        <end position="159"/>
    </location>
</feature>
<dbReference type="InterPro" id="IPR029021">
    <property type="entry name" value="Prot-tyrosine_phosphatase-like"/>
</dbReference>
<keyword evidence="4" id="KW-0904">Protein phosphatase</keyword>
<keyword evidence="3" id="KW-0378">Hydrolase</keyword>
<dbReference type="PANTHER" id="PTHR10159:SF519">
    <property type="entry name" value="DUAL SPECIFICITY PROTEIN PHOSPHATASE MPK3"/>
    <property type="match status" value="1"/>
</dbReference>
<dbReference type="GO" id="GO:0008330">
    <property type="term" value="F:protein tyrosine/threonine phosphatase activity"/>
    <property type="evidence" value="ECO:0007669"/>
    <property type="project" value="TreeGrafter"/>
</dbReference>
<dbReference type="OrthoDB" id="10252009at2759"/>
<dbReference type="AlphaFoldDB" id="A0A6A6E212"/>
<dbReference type="Gene3D" id="3.90.190.10">
    <property type="entry name" value="Protein tyrosine phosphatase superfamily"/>
    <property type="match status" value="1"/>
</dbReference>
<dbReference type="InterPro" id="IPR016130">
    <property type="entry name" value="Tyr_Pase_AS"/>
</dbReference>
<dbReference type="Proteomes" id="UP000800200">
    <property type="component" value="Unassembled WGS sequence"/>
</dbReference>
<evidence type="ECO:0000256" key="1">
    <source>
        <dbReference type="ARBA" id="ARBA00008601"/>
    </source>
</evidence>
<reference evidence="7" key="1">
    <citation type="journal article" date="2020" name="Stud. Mycol.">
        <title>101 Dothideomycetes genomes: a test case for predicting lifestyles and emergence of pathogens.</title>
        <authorList>
            <person name="Haridas S."/>
            <person name="Albert R."/>
            <person name="Binder M."/>
            <person name="Bloem J."/>
            <person name="Labutti K."/>
            <person name="Salamov A."/>
            <person name="Andreopoulos B."/>
            <person name="Baker S."/>
            <person name="Barry K."/>
            <person name="Bills G."/>
            <person name="Bluhm B."/>
            <person name="Cannon C."/>
            <person name="Castanera R."/>
            <person name="Culley D."/>
            <person name="Daum C."/>
            <person name="Ezra D."/>
            <person name="Gonzalez J."/>
            <person name="Henrissat B."/>
            <person name="Kuo A."/>
            <person name="Liang C."/>
            <person name="Lipzen A."/>
            <person name="Lutzoni F."/>
            <person name="Magnuson J."/>
            <person name="Mondo S."/>
            <person name="Nolan M."/>
            <person name="Ohm R."/>
            <person name="Pangilinan J."/>
            <person name="Park H.-J."/>
            <person name="Ramirez L."/>
            <person name="Alfaro M."/>
            <person name="Sun H."/>
            <person name="Tritt A."/>
            <person name="Yoshinaga Y."/>
            <person name="Zwiers L.-H."/>
            <person name="Turgeon B."/>
            <person name="Goodwin S."/>
            <person name="Spatafora J."/>
            <person name="Crous P."/>
            <person name="Grigoriev I."/>
        </authorList>
    </citation>
    <scope>NUCLEOTIDE SEQUENCE</scope>
    <source>
        <strain evidence="7">CBS 207.26</strain>
    </source>
</reference>
<evidence type="ECO:0000256" key="3">
    <source>
        <dbReference type="ARBA" id="ARBA00022801"/>
    </source>
</evidence>
<comment type="similarity">
    <text evidence="1">Belongs to the protein-tyrosine phosphatase family. Non-receptor class dual specificity subfamily.</text>
</comment>
<dbReference type="GO" id="GO:0033550">
    <property type="term" value="F:MAP kinase tyrosine phosphatase activity"/>
    <property type="evidence" value="ECO:0007669"/>
    <property type="project" value="TreeGrafter"/>
</dbReference>
<accession>A0A6A6E212</accession>